<evidence type="ECO:0000313" key="4">
    <source>
        <dbReference type="Proteomes" id="UP001497497"/>
    </source>
</evidence>
<keyword evidence="2" id="KW-0472">Membrane</keyword>
<gene>
    <name evidence="3" type="ORF">GSLYS_00020775001</name>
</gene>
<evidence type="ECO:0000256" key="1">
    <source>
        <dbReference type="SAM" id="MobiDB-lite"/>
    </source>
</evidence>
<feature type="non-terminal residue" evidence="3">
    <location>
        <position position="1"/>
    </location>
</feature>
<feature type="compositionally biased region" description="Basic and acidic residues" evidence="1">
    <location>
        <begin position="128"/>
        <end position="144"/>
    </location>
</feature>
<feature type="transmembrane region" description="Helical" evidence="2">
    <location>
        <begin position="46"/>
        <end position="67"/>
    </location>
</feature>
<sequence>GLQSVSRRNTIKKLNTFFWAVCVLSPILGTSYVFGITSFFKDVPAAHFVFIGLNGGQGLLILIFDCLCQKDVRSGLYELYKRVKSRQLHSARTRQLHSARTRQLHSARTRQLHNARTRQLHSAKTQAVKKEKSTARKVKEETHL</sequence>
<comment type="caution">
    <text evidence="3">The sequence shown here is derived from an EMBL/GenBank/DDBJ whole genome shotgun (WGS) entry which is preliminary data.</text>
</comment>
<name>A0AAV2ILB8_LYMST</name>
<dbReference type="EMBL" id="CAXITT010000982">
    <property type="protein sequence ID" value="CAL1547458.1"/>
    <property type="molecule type" value="Genomic_DNA"/>
</dbReference>
<accession>A0AAV2ILB8</accession>
<feature type="compositionally biased region" description="Basic residues" evidence="1">
    <location>
        <begin position="99"/>
        <end position="121"/>
    </location>
</feature>
<organism evidence="3 4">
    <name type="scientific">Lymnaea stagnalis</name>
    <name type="common">Great pond snail</name>
    <name type="synonym">Helix stagnalis</name>
    <dbReference type="NCBI Taxonomy" id="6523"/>
    <lineage>
        <taxon>Eukaryota</taxon>
        <taxon>Metazoa</taxon>
        <taxon>Spiralia</taxon>
        <taxon>Lophotrochozoa</taxon>
        <taxon>Mollusca</taxon>
        <taxon>Gastropoda</taxon>
        <taxon>Heterobranchia</taxon>
        <taxon>Euthyneura</taxon>
        <taxon>Panpulmonata</taxon>
        <taxon>Hygrophila</taxon>
        <taxon>Lymnaeoidea</taxon>
        <taxon>Lymnaeidae</taxon>
        <taxon>Lymnaea</taxon>
    </lineage>
</organism>
<dbReference type="AlphaFoldDB" id="A0AAV2ILB8"/>
<keyword evidence="4" id="KW-1185">Reference proteome</keyword>
<proteinExistence type="predicted"/>
<evidence type="ECO:0000256" key="2">
    <source>
        <dbReference type="SAM" id="Phobius"/>
    </source>
</evidence>
<keyword evidence="2" id="KW-1133">Transmembrane helix</keyword>
<evidence type="ECO:0000313" key="3">
    <source>
        <dbReference type="EMBL" id="CAL1547458.1"/>
    </source>
</evidence>
<feature type="region of interest" description="Disordered" evidence="1">
    <location>
        <begin position="99"/>
        <end position="144"/>
    </location>
</feature>
<reference evidence="3 4" key="1">
    <citation type="submission" date="2024-04" db="EMBL/GenBank/DDBJ databases">
        <authorList>
            <consortium name="Genoscope - CEA"/>
            <person name="William W."/>
        </authorList>
    </citation>
    <scope>NUCLEOTIDE SEQUENCE [LARGE SCALE GENOMIC DNA]</scope>
</reference>
<feature type="transmembrane region" description="Helical" evidence="2">
    <location>
        <begin position="17"/>
        <end position="40"/>
    </location>
</feature>
<dbReference type="Gene3D" id="1.20.1070.10">
    <property type="entry name" value="Rhodopsin 7-helix transmembrane proteins"/>
    <property type="match status" value="1"/>
</dbReference>
<protein>
    <recommendedName>
        <fullName evidence="5">G-protein coupled receptors family 2 profile 2 domain-containing protein</fullName>
    </recommendedName>
</protein>
<evidence type="ECO:0008006" key="5">
    <source>
        <dbReference type="Google" id="ProtNLM"/>
    </source>
</evidence>
<keyword evidence="2" id="KW-0812">Transmembrane</keyword>
<dbReference type="Proteomes" id="UP001497497">
    <property type="component" value="Unassembled WGS sequence"/>
</dbReference>